<dbReference type="Proteomes" id="UP001236657">
    <property type="component" value="Chromosome"/>
</dbReference>
<dbReference type="RefSeq" id="WP_308396030.1">
    <property type="nucleotide sequence ID" value="NZ_CP133218.1"/>
</dbReference>
<sequence length="178" mass="19481">MMKSAWLVMGVSVLLTSCATLEPEECKTADWVKLGYSDAMSGSSVMLNDYSKDCAKAGVTPDQTAYMSGYNNGAKAFCTYDKGVEVGEKGKSVSDLCNKPGLAEDFNRGLAKGKELNKKQKAVSGKEDERKKIEQKLSDIKSGKAQSTAQDVDMLYREKSLIEKEIDVLKREKDALGR</sequence>
<evidence type="ECO:0000313" key="4">
    <source>
        <dbReference type="Proteomes" id="UP001236657"/>
    </source>
</evidence>
<dbReference type="Pfam" id="PF10973">
    <property type="entry name" value="DUF2799"/>
    <property type="match status" value="1"/>
</dbReference>
<evidence type="ECO:0000256" key="2">
    <source>
        <dbReference type="SAM" id="SignalP"/>
    </source>
</evidence>
<gene>
    <name evidence="3" type="ORF">RCF98_12200</name>
</gene>
<keyword evidence="4" id="KW-1185">Reference proteome</keyword>
<reference evidence="3 4" key="1">
    <citation type="submission" date="2023-08" db="EMBL/GenBank/DDBJ databases">
        <title>New molecular markers tilS and rpoB for phylogenetic and monitoring studies of the genus Thiothrix biodiversity.</title>
        <authorList>
            <person name="Ravin N.V."/>
            <person name="Smolyakov D."/>
            <person name="Markov N.D."/>
            <person name="Beletsky A.V."/>
            <person name="Mardanov A.V."/>
            <person name="Rudenko T.S."/>
            <person name="Grabovich M.Y."/>
        </authorList>
    </citation>
    <scope>NUCLEOTIDE SEQUENCE [LARGE SCALE GENOMIC DNA]</scope>
    <source>
        <strain evidence="3 4">MK1</strain>
    </source>
</reference>
<feature type="compositionally biased region" description="Basic and acidic residues" evidence="1">
    <location>
        <begin position="117"/>
        <end position="142"/>
    </location>
</feature>
<keyword evidence="2" id="KW-0732">Signal</keyword>
<feature type="region of interest" description="Disordered" evidence="1">
    <location>
        <begin position="117"/>
        <end position="145"/>
    </location>
</feature>
<accession>A0ABY9MMC3</accession>
<feature type="signal peptide" evidence="2">
    <location>
        <begin position="1"/>
        <end position="19"/>
    </location>
</feature>
<dbReference type="InterPro" id="IPR021242">
    <property type="entry name" value="DUF2799"/>
</dbReference>
<evidence type="ECO:0000313" key="3">
    <source>
        <dbReference type="EMBL" id="WML89732.1"/>
    </source>
</evidence>
<organism evidence="3 4">
    <name type="scientific">Thiothrix lacustris</name>
    <dbReference type="NCBI Taxonomy" id="525917"/>
    <lineage>
        <taxon>Bacteria</taxon>
        <taxon>Pseudomonadati</taxon>
        <taxon>Pseudomonadota</taxon>
        <taxon>Gammaproteobacteria</taxon>
        <taxon>Thiotrichales</taxon>
        <taxon>Thiotrichaceae</taxon>
        <taxon>Thiothrix</taxon>
    </lineage>
</organism>
<name>A0ABY9MMC3_9GAMM</name>
<protein>
    <submittedName>
        <fullName evidence="3">DUF2799 domain-containing protein</fullName>
    </submittedName>
</protein>
<dbReference type="EMBL" id="CP133218">
    <property type="protein sequence ID" value="WML89732.1"/>
    <property type="molecule type" value="Genomic_DNA"/>
</dbReference>
<proteinExistence type="predicted"/>
<feature type="chain" id="PRO_5047116807" evidence="2">
    <location>
        <begin position="20"/>
        <end position="178"/>
    </location>
</feature>
<dbReference type="PROSITE" id="PS51257">
    <property type="entry name" value="PROKAR_LIPOPROTEIN"/>
    <property type="match status" value="1"/>
</dbReference>
<evidence type="ECO:0000256" key="1">
    <source>
        <dbReference type="SAM" id="MobiDB-lite"/>
    </source>
</evidence>